<evidence type="ECO:0000256" key="2">
    <source>
        <dbReference type="ARBA" id="ARBA00022801"/>
    </source>
</evidence>
<dbReference type="PANTHER" id="PTHR21660">
    <property type="entry name" value="THIOESTERASE SUPERFAMILY MEMBER-RELATED"/>
    <property type="match status" value="1"/>
</dbReference>
<proteinExistence type="inferred from homology"/>
<evidence type="ECO:0000259" key="3">
    <source>
        <dbReference type="Pfam" id="PF03061"/>
    </source>
</evidence>
<dbReference type="NCBIfam" id="TIGR00369">
    <property type="entry name" value="unchar_dom_1"/>
    <property type="match status" value="1"/>
</dbReference>
<keyword evidence="2" id="KW-0378">Hydrolase</keyword>
<dbReference type="EMBL" id="BAABJX010000005">
    <property type="protein sequence ID" value="GAA4821503.1"/>
    <property type="molecule type" value="Genomic_DNA"/>
</dbReference>
<dbReference type="SUPFAM" id="SSF54637">
    <property type="entry name" value="Thioesterase/thiol ester dehydrase-isomerase"/>
    <property type="match status" value="1"/>
</dbReference>
<gene>
    <name evidence="4" type="ORF">GCM10023331_02280</name>
</gene>
<feature type="domain" description="Thioesterase" evidence="3">
    <location>
        <begin position="54"/>
        <end position="129"/>
    </location>
</feature>
<dbReference type="PANTHER" id="PTHR21660:SF1">
    <property type="entry name" value="ACYL-COENZYME A THIOESTERASE 13"/>
    <property type="match status" value="1"/>
</dbReference>
<comment type="similarity">
    <text evidence="1">Belongs to the thioesterase PaaI family.</text>
</comment>
<dbReference type="Gene3D" id="3.10.129.10">
    <property type="entry name" value="Hotdog Thioesterase"/>
    <property type="match status" value="1"/>
</dbReference>
<dbReference type="InterPro" id="IPR029069">
    <property type="entry name" value="HotDog_dom_sf"/>
</dbReference>
<dbReference type="RefSeq" id="WP_345368577.1">
    <property type="nucleotide sequence ID" value="NZ_BAABJX010000005.1"/>
</dbReference>
<accession>A0ABP9CYE7</accession>
<dbReference type="InterPro" id="IPR003736">
    <property type="entry name" value="PAAI_dom"/>
</dbReference>
<reference evidence="5" key="1">
    <citation type="journal article" date="2019" name="Int. J. Syst. Evol. Microbiol.">
        <title>The Global Catalogue of Microorganisms (GCM) 10K type strain sequencing project: providing services to taxonomists for standard genome sequencing and annotation.</title>
        <authorList>
            <consortium name="The Broad Institute Genomics Platform"/>
            <consortium name="The Broad Institute Genome Sequencing Center for Infectious Disease"/>
            <person name="Wu L."/>
            <person name="Ma J."/>
        </authorList>
    </citation>
    <scope>NUCLEOTIDE SEQUENCE [LARGE SCALE GENOMIC DNA]</scope>
    <source>
        <strain evidence="5">JCM 18326</strain>
    </source>
</reference>
<dbReference type="Proteomes" id="UP001500298">
    <property type="component" value="Unassembled WGS sequence"/>
</dbReference>
<dbReference type="InterPro" id="IPR006683">
    <property type="entry name" value="Thioestr_dom"/>
</dbReference>
<protein>
    <recommendedName>
        <fullName evidence="3">Thioesterase domain-containing protein</fullName>
    </recommendedName>
</protein>
<sequence>MNKRLEYIKAHIGKDKFEGPSQLGNWLHGRIVKAEEGSLTVSYQVRKEMTNPVGMLHGGTICAMLDEVIGITTYTLDITHFYPSVNLNVDYLSTAREGDEVLVTTELIRKGRNVIHMEGKVHNAEGKLLAKATSNLIKSTIEI</sequence>
<dbReference type="Pfam" id="PF03061">
    <property type="entry name" value="4HBT"/>
    <property type="match status" value="1"/>
</dbReference>
<comment type="caution">
    <text evidence="4">The sequence shown here is derived from an EMBL/GenBank/DDBJ whole genome shotgun (WGS) entry which is preliminary data.</text>
</comment>
<dbReference type="InterPro" id="IPR039298">
    <property type="entry name" value="ACOT13"/>
</dbReference>
<dbReference type="CDD" id="cd03443">
    <property type="entry name" value="PaaI_thioesterase"/>
    <property type="match status" value="1"/>
</dbReference>
<evidence type="ECO:0000313" key="4">
    <source>
        <dbReference type="EMBL" id="GAA4821503.1"/>
    </source>
</evidence>
<evidence type="ECO:0000313" key="5">
    <source>
        <dbReference type="Proteomes" id="UP001500298"/>
    </source>
</evidence>
<evidence type="ECO:0000256" key="1">
    <source>
        <dbReference type="ARBA" id="ARBA00008324"/>
    </source>
</evidence>
<keyword evidence="5" id="KW-1185">Reference proteome</keyword>
<name>A0ABP9CYE7_9BACT</name>
<organism evidence="4 5">
    <name type="scientific">Algivirga pacifica</name>
    <dbReference type="NCBI Taxonomy" id="1162670"/>
    <lineage>
        <taxon>Bacteria</taxon>
        <taxon>Pseudomonadati</taxon>
        <taxon>Bacteroidota</taxon>
        <taxon>Cytophagia</taxon>
        <taxon>Cytophagales</taxon>
        <taxon>Flammeovirgaceae</taxon>
        <taxon>Algivirga</taxon>
    </lineage>
</organism>